<dbReference type="AlphaFoldDB" id="A0A1G2BU37"/>
<sequence length="128" mass="14367">MQVSVFGNPDLPADAMPISLISALRRRFPDIEFIHQDPNEECKPLGDTWHIIDAVKGIDKVRLITDTDLIQVKKRLTLHDYDLGMHLTLLKKIYPKLQLRIIGIPLGGTEESVLPDVISLLSTARSSD</sequence>
<evidence type="ECO:0008006" key="3">
    <source>
        <dbReference type="Google" id="ProtNLM"/>
    </source>
</evidence>
<gene>
    <name evidence="1" type="ORF">A3B31_02375</name>
</gene>
<organism evidence="1 2">
    <name type="scientific">Candidatus Komeilibacteria bacterium RIFCSPLOWO2_01_FULL_53_11</name>
    <dbReference type="NCBI Taxonomy" id="1798552"/>
    <lineage>
        <taxon>Bacteria</taxon>
        <taxon>Candidatus Komeiliibacteriota</taxon>
    </lineage>
</organism>
<dbReference type="Proteomes" id="UP000177349">
    <property type="component" value="Unassembled WGS sequence"/>
</dbReference>
<evidence type="ECO:0000313" key="1">
    <source>
        <dbReference type="EMBL" id="OGY92621.1"/>
    </source>
</evidence>
<protein>
    <recommendedName>
        <fullName evidence="3">Polysaccharide pyruvyl transferase domain-containing protein</fullName>
    </recommendedName>
</protein>
<reference evidence="1 2" key="1">
    <citation type="journal article" date="2016" name="Nat. Commun.">
        <title>Thousands of microbial genomes shed light on interconnected biogeochemical processes in an aquifer system.</title>
        <authorList>
            <person name="Anantharaman K."/>
            <person name="Brown C.T."/>
            <person name="Hug L.A."/>
            <person name="Sharon I."/>
            <person name="Castelle C.J."/>
            <person name="Probst A.J."/>
            <person name="Thomas B.C."/>
            <person name="Singh A."/>
            <person name="Wilkins M.J."/>
            <person name="Karaoz U."/>
            <person name="Brodie E.L."/>
            <person name="Williams K.H."/>
            <person name="Hubbard S.S."/>
            <person name="Banfield J.F."/>
        </authorList>
    </citation>
    <scope>NUCLEOTIDE SEQUENCE [LARGE SCALE GENOMIC DNA]</scope>
</reference>
<comment type="caution">
    <text evidence="1">The sequence shown here is derived from an EMBL/GenBank/DDBJ whole genome shotgun (WGS) entry which is preliminary data.</text>
</comment>
<name>A0A1G2BU37_9BACT</name>
<dbReference type="EMBL" id="MHKN01000014">
    <property type="protein sequence ID" value="OGY92621.1"/>
    <property type="molecule type" value="Genomic_DNA"/>
</dbReference>
<proteinExistence type="predicted"/>
<accession>A0A1G2BU37</accession>
<evidence type="ECO:0000313" key="2">
    <source>
        <dbReference type="Proteomes" id="UP000177349"/>
    </source>
</evidence>